<evidence type="ECO:0000256" key="1">
    <source>
        <dbReference type="SAM" id="MobiDB-lite"/>
    </source>
</evidence>
<keyword evidence="2" id="KW-0472">Membrane</keyword>
<name>A0AAE4FR25_9CYAN</name>
<feature type="region of interest" description="Disordered" evidence="1">
    <location>
        <begin position="21"/>
        <end position="42"/>
    </location>
</feature>
<dbReference type="PANTHER" id="PTHR33925:SF1">
    <property type="entry name" value="PROTEIN ACCUMULATION AND REPLICATION OF CHLOROPLASTS 6, CHLOROPLASTIC"/>
    <property type="match status" value="1"/>
</dbReference>
<evidence type="ECO:0000256" key="2">
    <source>
        <dbReference type="SAM" id="Phobius"/>
    </source>
</evidence>
<dbReference type="InterPro" id="IPR058032">
    <property type="entry name" value="CDP1-like_a_solenoid_1"/>
</dbReference>
<dbReference type="InterPro" id="IPR001623">
    <property type="entry name" value="DnaJ_domain"/>
</dbReference>
<feature type="domain" description="J" evidence="3">
    <location>
        <begin position="6"/>
        <end position="70"/>
    </location>
</feature>
<feature type="compositionally biased region" description="Low complexity" evidence="1">
    <location>
        <begin position="480"/>
        <end position="496"/>
    </location>
</feature>
<feature type="compositionally biased region" description="Low complexity" evidence="1">
    <location>
        <begin position="626"/>
        <end position="645"/>
    </location>
</feature>
<dbReference type="EMBL" id="JAVMIP010000001">
    <property type="protein sequence ID" value="MDS3859450.1"/>
    <property type="molecule type" value="Genomic_DNA"/>
</dbReference>
<comment type="caution">
    <text evidence="4">The sequence shown here is derived from an EMBL/GenBank/DDBJ whole genome shotgun (WGS) entry which is preliminary data.</text>
</comment>
<dbReference type="Pfam" id="PF23468">
    <property type="entry name" value="ARC6"/>
    <property type="match status" value="1"/>
</dbReference>
<dbReference type="InterPro" id="IPR044685">
    <property type="entry name" value="CPD1-like"/>
</dbReference>
<feature type="region of interest" description="Disordered" evidence="1">
    <location>
        <begin position="412"/>
        <end position="552"/>
    </location>
</feature>
<dbReference type="PROSITE" id="PS50076">
    <property type="entry name" value="DNAJ_2"/>
    <property type="match status" value="1"/>
</dbReference>
<dbReference type="InterPro" id="IPR057137">
    <property type="entry name" value="CDP1-like_a_solenoid_2"/>
</dbReference>
<keyword evidence="5" id="KW-1185">Reference proteome</keyword>
<accession>A0AAE4FR25</accession>
<keyword evidence="2" id="KW-0812">Transmembrane</keyword>
<dbReference type="CDD" id="cd06257">
    <property type="entry name" value="DnaJ"/>
    <property type="match status" value="1"/>
</dbReference>
<feature type="region of interest" description="Disordered" evidence="1">
    <location>
        <begin position="603"/>
        <end position="654"/>
    </location>
</feature>
<dbReference type="InterPro" id="IPR036869">
    <property type="entry name" value="J_dom_sf"/>
</dbReference>
<dbReference type="Pfam" id="PF25515">
    <property type="entry name" value="Arm_PDR"/>
    <property type="match status" value="1"/>
</dbReference>
<dbReference type="SUPFAM" id="SSF46565">
    <property type="entry name" value="Chaperone J-domain"/>
    <property type="match status" value="1"/>
</dbReference>
<feature type="compositionally biased region" description="Polar residues" evidence="1">
    <location>
        <begin position="412"/>
        <end position="433"/>
    </location>
</feature>
<sequence length="783" mass="86446">MYISLDCYQILGLPIQATPDQLEQAHHDRQQQQPHHHFSTTTLSTREEIITQAYQTLRNPISRSHYDQAVISYAQSLKSQPQPEEPPPGIQIEDSQFAGALLLLYELGAYSQVVELGEPHVGGGRFDLRRPYMGSALAESDILLTVALAYLELGREQWQQGHYEPAAYYLQGGLNILVSENQFTDVQTQLKTELYRLRPYRVLELVAHPDLESNERQRGLMLLKDMLLEREGIDGNRNDHSGLGIDDFLKFIQQLRAYLSTAEQQELFEAEARRPSAVGTYLASYALIARGVSQHQPALIRRAKSMLKRLLPHQDVYLEIASAALLLGQTHEALQTLSLTQDVDALSFIKDYSLSSPDLLPGLYHYTDQWLTEEVYPAFRDLVGQPVGLEAYFADDQIQAYADALAAETATRPQPATVTTALSPPSTDSTFSAPSLPAPSPTVDPLATPTVTSPPLKPDYAWPSLPTFSTDSEATPSPSPLSTPTSSFPSLSAPTLPYEPIANLPSSLTSPRPAHHLSQPDLASPPDAPPLGPEDCPTPNHNAVQILPHRPQANPRRLRHGLRIAQPGRFASVCLLLGLGVVGIGFAVRGLWLDRSSPPILTRETPSTPLSSSAGISPSPNPVPLNSPTSEVTASPTAPTARPAPINSPIPSPNNEILTTEMAQARIVDWQKAKASALGQEYNIAYLGDILAEPALSRWKSTAQTSQFEQSHWQFELSSIEIDSLRPLGNDRFEVMARIREAAKLYQGNQLQTNQSYEDDYQVRYVFIRQGNTWLIREMKVVS</sequence>
<organism evidence="4 5">
    <name type="scientific">Pseudocalidococcus azoricus BACA0444</name>
    <dbReference type="NCBI Taxonomy" id="2918990"/>
    <lineage>
        <taxon>Bacteria</taxon>
        <taxon>Bacillati</taxon>
        <taxon>Cyanobacteriota</taxon>
        <taxon>Cyanophyceae</taxon>
        <taxon>Acaryochloridales</taxon>
        <taxon>Thermosynechococcaceae</taxon>
        <taxon>Pseudocalidococcus</taxon>
        <taxon>Pseudocalidococcus azoricus</taxon>
    </lineage>
</organism>
<dbReference type="Gene3D" id="1.10.287.110">
    <property type="entry name" value="DnaJ domain"/>
    <property type="match status" value="1"/>
</dbReference>
<protein>
    <submittedName>
        <fullName evidence="4">IMS domain-containing protein</fullName>
    </submittedName>
</protein>
<proteinExistence type="predicted"/>
<feature type="compositionally biased region" description="Polar residues" evidence="1">
    <location>
        <begin position="604"/>
        <end position="616"/>
    </location>
</feature>
<reference evidence="5" key="1">
    <citation type="submission" date="2023-07" db="EMBL/GenBank/DDBJ databases">
        <authorList>
            <person name="Luz R."/>
            <person name="Cordeiro R."/>
            <person name="Fonseca A."/>
            <person name="Goncalves V."/>
        </authorList>
    </citation>
    <scope>NUCLEOTIDE SEQUENCE [LARGE SCALE GENOMIC DNA]</scope>
    <source>
        <strain evidence="5">BACA0444</strain>
    </source>
</reference>
<dbReference type="AlphaFoldDB" id="A0AAE4FR25"/>
<feature type="transmembrane region" description="Helical" evidence="2">
    <location>
        <begin position="570"/>
        <end position="593"/>
    </location>
</feature>
<dbReference type="Proteomes" id="UP001268256">
    <property type="component" value="Unassembled WGS sequence"/>
</dbReference>
<dbReference type="InterPro" id="IPR025344">
    <property type="entry name" value="CDP1-like_IMS"/>
</dbReference>
<dbReference type="PANTHER" id="PTHR33925">
    <property type="entry name" value="PLASTID DIVISION PROTEIN CDP1, CHLOROPLASTIC-RELATED"/>
    <property type="match status" value="1"/>
</dbReference>
<evidence type="ECO:0000313" key="4">
    <source>
        <dbReference type="EMBL" id="MDS3859450.1"/>
    </source>
</evidence>
<dbReference type="RefSeq" id="WP_322876778.1">
    <property type="nucleotide sequence ID" value="NZ_JAVMIP010000001.1"/>
</dbReference>
<keyword evidence="2" id="KW-1133">Transmembrane helix</keyword>
<dbReference type="Pfam" id="PF13355">
    <property type="entry name" value="ARC6-like_IMS"/>
    <property type="match status" value="1"/>
</dbReference>
<gene>
    <name evidence="4" type="ORF">RIF25_01385</name>
</gene>
<evidence type="ECO:0000313" key="5">
    <source>
        <dbReference type="Proteomes" id="UP001268256"/>
    </source>
</evidence>
<evidence type="ECO:0000259" key="3">
    <source>
        <dbReference type="PROSITE" id="PS50076"/>
    </source>
</evidence>